<dbReference type="Proteomes" id="UP000215902">
    <property type="component" value="Unassembled WGS sequence"/>
</dbReference>
<name>A0A267EQC0_9PLAT</name>
<dbReference type="AlphaFoldDB" id="A0A267EQC0"/>
<comment type="caution">
    <text evidence="3">The sequence shown here is derived from an EMBL/GenBank/DDBJ whole genome shotgun (WGS) entry which is preliminary data.</text>
</comment>
<evidence type="ECO:0000313" key="5">
    <source>
        <dbReference type="Proteomes" id="UP000215902"/>
    </source>
</evidence>
<accession>A0A267EQC0</accession>
<keyword evidence="5" id="KW-1185">Reference proteome</keyword>
<reference evidence="3 5" key="1">
    <citation type="submission" date="2017-06" db="EMBL/GenBank/DDBJ databases">
        <title>A platform for efficient transgenesis in Macrostomum lignano, a flatworm model organism for stem cell research.</title>
        <authorList>
            <person name="Berezikov E."/>
        </authorList>
    </citation>
    <scope>NUCLEOTIDE SEQUENCE [LARGE SCALE GENOMIC DNA]</scope>
    <source>
        <strain evidence="3">DV1</strain>
        <tissue evidence="3">Whole organism</tissue>
    </source>
</reference>
<evidence type="ECO:0000256" key="1">
    <source>
        <dbReference type="SAM" id="Coils"/>
    </source>
</evidence>
<evidence type="ECO:0000313" key="3">
    <source>
        <dbReference type="EMBL" id="PAA63691.1"/>
    </source>
</evidence>
<gene>
    <name evidence="4" type="ORF">BOX15_Mlig025697g2</name>
    <name evidence="3" type="ORF">BOX15_Mlig025697g3</name>
</gene>
<keyword evidence="1" id="KW-0175">Coiled coil</keyword>
<organism evidence="3 5">
    <name type="scientific">Macrostomum lignano</name>
    <dbReference type="NCBI Taxonomy" id="282301"/>
    <lineage>
        <taxon>Eukaryota</taxon>
        <taxon>Metazoa</taxon>
        <taxon>Spiralia</taxon>
        <taxon>Lophotrochozoa</taxon>
        <taxon>Platyhelminthes</taxon>
        <taxon>Rhabditophora</taxon>
        <taxon>Macrostomorpha</taxon>
        <taxon>Macrostomida</taxon>
        <taxon>Macrostomidae</taxon>
        <taxon>Macrostomum</taxon>
    </lineage>
</organism>
<sequence length="121" mass="13442">MPTVSEPNQQQLQQQQGVSNMEHPSLPASETHCAFNPIGCPFVTGDRQQMSRHYADESESHAQYTVCLIAELKQENSRLSDRVKTLSEKVDGHEQRIQRLEANLAALMMPAGNNSGTNSHP</sequence>
<evidence type="ECO:0000256" key="2">
    <source>
        <dbReference type="SAM" id="MobiDB-lite"/>
    </source>
</evidence>
<evidence type="ECO:0000313" key="4">
    <source>
        <dbReference type="EMBL" id="PAA63701.1"/>
    </source>
</evidence>
<feature type="coiled-coil region" evidence="1">
    <location>
        <begin position="69"/>
        <end position="103"/>
    </location>
</feature>
<feature type="region of interest" description="Disordered" evidence="2">
    <location>
        <begin position="1"/>
        <end position="31"/>
    </location>
</feature>
<proteinExistence type="predicted"/>
<protein>
    <submittedName>
        <fullName evidence="3">Uncharacterized protein</fullName>
    </submittedName>
</protein>
<dbReference type="EMBL" id="NIVC01001821">
    <property type="protein sequence ID" value="PAA63701.1"/>
    <property type="molecule type" value="Genomic_DNA"/>
</dbReference>
<dbReference type="EMBL" id="NIVC01001822">
    <property type="protein sequence ID" value="PAA63691.1"/>
    <property type="molecule type" value="Genomic_DNA"/>
</dbReference>